<comment type="caution">
    <text evidence="1">The sequence shown here is derived from an EMBL/GenBank/DDBJ whole genome shotgun (WGS) entry which is preliminary data.</text>
</comment>
<evidence type="ECO:0000313" key="2">
    <source>
        <dbReference type="Proteomes" id="UP001151760"/>
    </source>
</evidence>
<accession>A0ABQ4X5D0</accession>
<proteinExistence type="predicted"/>
<feature type="non-terminal residue" evidence="1">
    <location>
        <position position="1"/>
    </location>
</feature>
<keyword evidence="2" id="KW-1185">Reference proteome</keyword>
<sequence length="36" mass="4130">NMMEYDEPSKLMESDSYFSKLVTEYWSSCKSGSAPT</sequence>
<name>A0ABQ4X5D0_9ASTR</name>
<organism evidence="1 2">
    <name type="scientific">Tanacetum coccineum</name>
    <dbReference type="NCBI Taxonomy" id="301880"/>
    <lineage>
        <taxon>Eukaryota</taxon>
        <taxon>Viridiplantae</taxon>
        <taxon>Streptophyta</taxon>
        <taxon>Embryophyta</taxon>
        <taxon>Tracheophyta</taxon>
        <taxon>Spermatophyta</taxon>
        <taxon>Magnoliopsida</taxon>
        <taxon>eudicotyledons</taxon>
        <taxon>Gunneridae</taxon>
        <taxon>Pentapetalae</taxon>
        <taxon>asterids</taxon>
        <taxon>campanulids</taxon>
        <taxon>Asterales</taxon>
        <taxon>Asteraceae</taxon>
        <taxon>Asteroideae</taxon>
        <taxon>Anthemideae</taxon>
        <taxon>Anthemidinae</taxon>
        <taxon>Tanacetum</taxon>
    </lineage>
</organism>
<protein>
    <submittedName>
        <fullName evidence="1">Uncharacterized protein</fullName>
    </submittedName>
</protein>
<reference evidence="1" key="1">
    <citation type="journal article" date="2022" name="Int. J. Mol. Sci.">
        <title>Draft Genome of Tanacetum Coccineum: Genomic Comparison of Closely Related Tanacetum-Family Plants.</title>
        <authorList>
            <person name="Yamashiro T."/>
            <person name="Shiraishi A."/>
            <person name="Nakayama K."/>
            <person name="Satake H."/>
        </authorList>
    </citation>
    <scope>NUCLEOTIDE SEQUENCE</scope>
</reference>
<gene>
    <name evidence="1" type="ORF">Tco_0655168</name>
</gene>
<dbReference type="Proteomes" id="UP001151760">
    <property type="component" value="Unassembled WGS sequence"/>
</dbReference>
<reference evidence="1" key="2">
    <citation type="submission" date="2022-01" db="EMBL/GenBank/DDBJ databases">
        <authorList>
            <person name="Yamashiro T."/>
            <person name="Shiraishi A."/>
            <person name="Satake H."/>
            <person name="Nakayama K."/>
        </authorList>
    </citation>
    <scope>NUCLEOTIDE SEQUENCE</scope>
</reference>
<evidence type="ECO:0000313" key="1">
    <source>
        <dbReference type="EMBL" id="GJS60384.1"/>
    </source>
</evidence>
<dbReference type="EMBL" id="BQNB010009218">
    <property type="protein sequence ID" value="GJS60384.1"/>
    <property type="molecule type" value="Genomic_DNA"/>
</dbReference>